<dbReference type="GO" id="GO:0004725">
    <property type="term" value="F:protein tyrosine phosphatase activity"/>
    <property type="evidence" value="ECO:0007669"/>
    <property type="project" value="UniProtKB-UniRule"/>
</dbReference>
<evidence type="ECO:0000256" key="2">
    <source>
        <dbReference type="ARBA" id="ARBA00022801"/>
    </source>
</evidence>
<dbReference type="Pfam" id="PF19567">
    <property type="entry name" value="CpsB_CapC"/>
    <property type="match status" value="1"/>
</dbReference>
<keyword evidence="3 5" id="KW-0904">Protein phosphatase</keyword>
<dbReference type="Gene3D" id="3.20.20.140">
    <property type="entry name" value="Metal-dependent hydrolases"/>
    <property type="match status" value="1"/>
</dbReference>
<evidence type="ECO:0000256" key="3">
    <source>
        <dbReference type="ARBA" id="ARBA00022912"/>
    </source>
</evidence>
<dbReference type="RefSeq" id="WP_313819557.1">
    <property type="nucleotide sequence ID" value="NZ_JAVLAO010000001.1"/>
</dbReference>
<sequence>MAIMATTRTDYVDLHCHLLPGLDDGPQTLAQSVTMARQAVADGIRYVLATPHHLDRHYQNPGPVVTAAVATLQAELERQQVPLTVFAGQEIHLSDDLVTSPQQLLGIDASQRYVLLELPHEHVPNYLSQVVFELLQRGTVPVIAHPERNTEMIAHPERLYDLVQQGCLAQATAGSLVGDLGYQVKCTTLELIKCGLVQVIASDAHLMPQRSFRLRAGYQALAHLDESYVERFEANARHLLNGEKVMATAIVQPRRQRKFWLF</sequence>
<dbReference type="InterPro" id="IPR016195">
    <property type="entry name" value="Pol/histidinol_Pase-like"/>
</dbReference>
<evidence type="ECO:0000313" key="6">
    <source>
        <dbReference type="EMBL" id="MDT7038753.1"/>
    </source>
</evidence>
<accession>A0AAW8WE25</accession>
<reference evidence="6" key="1">
    <citation type="submission" date="2023-08" db="EMBL/GenBank/DDBJ databases">
        <authorList>
            <person name="Page C.A."/>
            <person name="Perez-Diaz I.M."/>
        </authorList>
    </citation>
    <scope>NUCLEOTIDE SEQUENCE</scope>
    <source>
        <strain evidence="6">1.8.9</strain>
    </source>
</reference>
<dbReference type="AlphaFoldDB" id="A0AAW8WE25"/>
<dbReference type="PANTHER" id="PTHR39181">
    <property type="entry name" value="TYROSINE-PROTEIN PHOSPHATASE YWQE"/>
    <property type="match status" value="1"/>
</dbReference>
<evidence type="ECO:0000256" key="4">
    <source>
        <dbReference type="ARBA" id="ARBA00051722"/>
    </source>
</evidence>
<evidence type="ECO:0000256" key="1">
    <source>
        <dbReference type="ARBA" id="ARBA00005750"/>
    </source>
</evidence>
<comment type="catalytic activity">
    <reaction evidence="4 5">
        <text>O-phospho-L-tyrosyl-[protein] + H2O = L-tyrosyl-[protein] + phosphate</text>
        <dbReference type="Rhea" id="RHEA:10684"/>
        <dbReference type="Rhea" id="RHEA-COMP:10136"/>
        <dbReference type="Rhea" id="RHEA-COMP:20101"/>
        <dbReference type="ChEBI" id="CHEBI:15377"/>
        <dbReference type="ChEBI" id="CHEBI:43474"/>
        <dbReference type="ChEBI" id="CHEBI:46858"/>
        <dbReference type="ChEBI" id="CHEBI:61978"/>
        <dbReference type="EC" id="3.1.3.48"/>
    </reaction>
</comment>
<organism evidence="6 7">
    <name type="scientific">Lactiplantibacillus pentosus</name>
    <name type="common">Lactobacillus pentosus</name>
    <dbReference type="NCBI Taxonomy" id="1589"/>
    <lineage>
        <taxon>Bacteria</taxon>
        <taxon>Bacillati</taxon>
        <taxon>Bacillota</taxon>
        <taxon>Bacilli</taxon>
        <taxon>Lactobacillales</taxon>
        <taxon>Lactobacillaceae</taxon>
        <taxon>Lactiplantibacillus</taxon>
    </lineage>
</organism>
<dbReference type="InterPro" id="IPR016667">
    <property type="entry name" value="Caps_polysacc_synth_CpsB/CapC"/>
</dbReference>
<dbReference type="SUPFAM" id="SSF89550">
    <property type="entry name" value="PHP domain-like"/>
    <property type="match status" value="1"/>
</dbReference>
<evidence type="ECO:0000313" key="7">
    <source>
        <dbReference type="Proteomes" id="UP001263852"/>
    </source>
</evidence>
<comment type="similarity">
    <text evidence="1 5">Belongs to the metallo-dependent hydrolases superfamily. CpsB/CapC family.</text>
</comment>
<protein>
    <recommendedName>
        <fullName evidence="5">Tyrosine-protein phosphatase</fullName>
        <ecNumber evidence="5">3.1.3.48</ecNumber>
    </recommendedName>
</protein>
<comment type="caution">
    <text evidence="6">The sequence shown here is derived from an EMBL/GenBank/DDBJ whole genome shotgun (WGS) entry which is preliminary data.</text>
</comment>
<keyword evidence="2 5" id="KW-0378">Hydrolase</keyword>
<dbReference type="EMBL" id="JAVLAO010000001">
    <property type="protein sequence ID" value="MDT7038753.1"/>
    <property type="molecule type" value="Genomic_DNA"/>
</dbReference>
<dbReference type="Proteomes" id="UP001263852">
    <property type="component" value="Unassembled WGS sequence"/>
</dbReference>
<proteinExistence type="inferred from homology"/>
<gene>
    <name evidence="6" type="ORF">RI555_07130</name>
</gene>
<dbReference type="PANTHER" id="PTHR39181:SF1">
    <property type="entry name" value="TYROSINE-PROTEIN PHOSPHATASE YWQE"/>
    <property type="match status" value="1"/>
</dbReference>
<name>A0AAW8WE25_LACPE</name>
<dbReference type="GO" id="GO:0030145">
    <property type="term" value="F:manganese ion binding"/>
    <property type="evidence" value="ECO:0007669"/>
    <property type="project" value="UniProtKB-UniRule"/>
</dbReference>
<dbReference type="PIRSF" id="PIRSF016557">
    <property type="entry name" value="Caps_synth_CpsB"/>
    <property type="match status" value="1"/>
</dbReference>
<evidence type="ECO:0000256" key="5">
    <source>
        <dbReference type="PIRNR" id="PIRNR016557"/>
    </source>
</evidence>
<dbReference type="EC" id="3.1.3.48" evidence="5"/>